<evidence type="ECO:0000256" key="6">
    <source>
        <dbReference type="ARBA" id="ARBA00022679"/>
    </source>
</evidence>
<dbReference type="Gene3D" id="3.90.550.10">
    <property type="entry name" value="Spore Coat Polysaccharide Biosynthesis Protein SpsA, Chain A"/>
    <property type="match status" value="1"/>
</dbReference>
<evidence type="ECO:0000256" key="4">
    <source>
        <dbReference type="ARBA" id="ARBA00012583"/>
    </source>
</evidence>
<dbReference type="InterPro" id="IPR035518">
    <property type="entry name" value="DPG_synthase"/>
</dbReference>
<keyword evidence="10" id="KW-1133">Transmembrane helix</keyword>
<comment type="pathway">
    <text evidence="2">Protein modification; protein glycosylation.</text>
</comment>
<protein>
    <recommendedName>
        <fullName evidence="4">dolichyl-phosphate beta-glucosyltransferase</fullName>
        <ecNumber evidence="4">2.4.1.117</ecNumber>
    </recommendedName>
</protein>
<keyword evidence="7" id="KW-0812">Transmembrane</keyword>
<keyword evidence="9" id="KW-0735">Signal-anchor</keyword>
<dbReference type="PANTHER" id="PTHR10859:SF91">
    <property type="entry name" value="DOLICHYL-PHOSPHATE BETA-GLUCOSYLTRANSFERASE"/>
    <property type="match status" value="1"/>
</dbReference>
<evidence type="ECO:0000256" key="8">
    <source>
        <dbReference type="ARBA" id="ARBA00022824"/>
    </source>
</evidence>
<dbReference type="GO" id="GO:0004581">
    <property type="term" value="F:dolichyl-phosphate beta-glucosyltransferase activity"/>
    <property type="evidence" value="ECO:0007669"/>
    <property type="project" value="UniProtKB-EC"/>
</dbReference>
<evidence type="ECO:0000256" key="9">
    <source>
        <dbReference type="ARBA" id="ARBA00022968"/>
    </source>
</evidence>
<gene>
    <name evidence="14" type="ORF">AVDCRST_MAG63-2011</name>
</gene>
<comment type="similarity">
    <text evidence="3">Belongs to the glycosyltransferase 2 family.</text>
</comment>
<keyword evidence="5" id="KW-0328">Glycosyltransferase</keyword>
<comment type="catalytic activity">
    <reaction evidence="12">
        <text>a di-trans,poly-cis-dolichyl phosphate + UDP-alpha-D-glucose = a di-trans,poly-cis-dolichyl beta-D-glucosyl phosphate + UDP</text>
        <dbReference type="Rhea" id="RHEA:15401"/>
        <dbReference type="Rhea" id="RHEA-COMP:19498"/>
        <dbReference type="Rhea" id="RHEA-COMP:19502"/>
        <dbReference type="ChEBI" id="CHEBI:57525"/>
        <dbReference type="ChEBI" id="CHEBI:57683"/>
        <dbReference type="ChEBI" id="CHEBI:58223"/>
        <dbReference type="ChEBI" id="CHEBI:58885"/>
        <dbReference type="EC" id="2.4.1.117"/>
    </reaction>
    <physiologicalReaction direction="left-to-right" evidence="12">
        <dbReference type="Rhea" id="RHEA:15402"/>
    </physiologicalReaction>
</comment>
<evidence type="ECO:0000313" key="14">
    <source>
        <dbReference type="EMBL" id="CAA9252886.1"/>
    </source>
</evidence>
<dbReference type="EC" id="2.4.1.117" evidence="4"/>
<proteinExistence type="inferred from homology"/>
<dbReference type="InterPro" id="IPR029044">
    <property type="entry name" value="Nucleotide-diphossugar_trans"/>
</dbReference>
<dbReference type="CDD" id="cd04188">
    <property type="entry name" value="DPG_synthase"/>
    <property type="match status" value="1"/>
</dbReference>
<keyword evidence="11" id="KW-0472">Membrane</keyword>
<accession>A0A6J4IKZ7</accession>
<name>A0A6J4IKZ7_9BACT</name>
<keyword evidence="8" id="KW-0256">Endoplasmic reticulum</keyword>
<evidence type="ECO:0000256" key="12">
    <source>
        <dbReference type="ARBA" id="ARBA00045097"/>
    </source>
</evidence>
<dbReference type="SUPFAM" id="SSF53448">
    <property type="entry name" value="Nucleotide-diphospho-sugar transferases"/>
    <property type="match status" value="1"/>
</dbReference>
<comment type="subcellular location">
    <subcellularLocation>
        <location evidence="1">Endoplasmic reticulum membrane</location>
        <topology evidence="1">Single-pass membrane protein</topology>
    </subcellularLocation>
</comment>
<evidence type="ECO:0000256" key="11">
    <source>
        <dbReference type="ARBA" id="ARBA00023136"/>
    </source>
</evidence>
<dbReference type="GO" id="GO:0006487">
    <property type="term" value="P:protein N-linked glycosylation"/>
    <property type="evidence" value="ECO:0007669"/>
    <property type="project" value="TreeGrafter"/>
</dbReference>
<sequence>METLSAETPSLSVVVPAYNEALRLEKTLGATARYLDARPGTYEILIVDDGSSDATAEVARAWAAERHGARVLRYERNRGKGHAVRYGVLRARGERVLFMDADLATPIEEIEKLESALDGGADVAIGSRPLRESRLLVRQPWYRELAGRTFNTVVQVVATPGIHDTQCGFKLLTGEAARAIFSRCVLDGFSFDVEALFLARRLGCRVAEVPVRWAHQEGSAAFASRAAFLKSGLRMLRDLAAIRWAHRAVRPLPATQTGTHAAPRQA</sequence>
<evidence type="ECO:0000256" key="5">
    <source>
        <dbReference type="ARBA" id="ARBA00022676"/>
    </source>
</evidence>
<evidence type="ECO:0000256" key="2">
    <source>
        <dbReference type="ARBA" id="ARBA00004922"/>
    </source>
</evidence>
<reference evidence="14" key="1">
    <citation type="submission" date="2020-02" db="EMBL/GenBank/DDBJ databases">
        <authorList>
            <person name="Meier V. D."/>
        </authorList>
    </citation>
    <scope>NUCLEOTIDE SEQUENCE</scope>
    <source>
        <strain evidence="14">AVDCRST_MAG63</strain>
    </source>
</reference>
<evidence type="ECO:0000256" key="1">
    <source>
        <dbReference type="ARBA" id="ARBA00004389"/>
    </source>
</evidence>
<dbReference type="AlphaFoldDB" id="A0A6J4IKZ7"/>
<organism evidence="14">
    <name type="scientific">uncultured Armatimonadetes bacterium</name>
    <dbReference type="NCBI Taxonomy" id="157466"/>
    <lineage>
        <taxon>Bacteria</taxon>
        <taxon>Bacillati</taxon>
        <taxon>Armatimonadota</taxon>
        <taxon>environmental samples</taxon>
    </lineage>
</organism>
<evidence type="ECO:0000259" key="13">
    <source>
        <dbReference type="Pfam" id="PF00535"/>
    </source>
</evidence>
<evidence type="ECO:0000256" key="3">
    <source>
        <dbReference type="ARBA" id="ARBA00006739"/>
    </source>
</evidence>
<keyword evidence="6 14" id="KW-0808">Transferase</keyword>
<dbReference type="PANTHER" id="PTHR10859">
    <property type="entry name" value="GLYCOSYL TRANSFERASE"/>
    <property type="match status" value="1"/>
</dbReference>
<evidence type="ECO:0000256" key="10">
    <source>
        <dbReference type="ARBA" id="ARBA00022989"/>
    </source>
</evidence>
<feature type="domain" description="Glycosyltransferase 2-like" evidence="13">
    <location>
        <begin position="12"/>
        <end position="177"/>
    </location>
</feature>
<evidence type="ECO:0000256" key="7">
    <source>
        <dbReference type="ARBA" id="ARBA00022692"/>
    </source>
</evidence>
<dbReference type="Pfam" id="PF00535">
    <property type="entry name" value="Glycos_transf_2"/>
    <property type="match status" value="1"/>
</dbReference>
<dbReference type="InterPro" id="IPR001173">
    <property type="entry name" value="Glyco_trans_2-like"/>
</dbReference>
<dbReference type="EMBL" id="CADCTO010000260">
    <property type="protein sequence ID" value="CAA9252886.1"/>
    <property type="molecule type" value="Genomic_DNA"/>
</dbReference>